<reference evidence="1 2" key="1">
    <citation type="submission" date="2021-06" db="EMBL/GenBank/DDBJ databases">
        <title>Caerostris extrusa draft genome.</title>
        <authorList>
            <person name="Kono N."/>
            <person name="Arakawa K."/>
        </authorList>
    </citation>
    <scope>NUCLEOTIDE SEQUENCE [LARGE SCALE GENOMIC DNA]</scope>
</reference>
<protein>
    <submittedName>
        <fullName evidence="1">Uncharacterized protein</fullName>
    </submittedName>
</protein>
<evidence type="ECO:0000313" key="2">
    <source>
        <dbReference type="Proteomes" id="UP001054945"/>
    </source>
</evidence>
<dbReference type="AlphaFoldDB" id="A0AAV4Y1W7"/>
<accession>A0AAV4Y1W7</accession>
<keyword evidence="2" id="KW-1185">Reference proteome</keyword>
<proteinExistence type="predicted"/>
<dbReference type="EMBL" id="BPLR01018509">
    <property type="protein sequence ID" value="GIZ00145.1"/>
    <property type="molecule type" value="Genomic_DNA"/>
</dbReference>
<evidence type="ECO:0000313" key="1">
    <source>
        <dbReference type="EMBL" id="GIZ00145.1"/>
    </source>
</evidence>
<dbReference type="Proteomes" id="UP001054945">
    <property type="component" value="Unassembled WGS sequence"/>
</dbReference>
<organism evidence="1 2">
    <name type="scientific">Caerostris extrusa</name>
    <name type="common">Bark spider</name>
    <name type="synonym">Caerostris bankana</name>
    <dbReference type="NCBI Taxonomy" id="172846"/>
    <lineage>
        <taxon>Eukaryota</taxon>
        <taxon>Metazoa</taxon>
        <taxon>Ecdysozoa</taxon>
        <taxon>Arthropoda</taxon>
        <taxon>Chelicerata</taxon>
        <taxon>Arachnida</taxon>
        <taxon>Araneae</taxon>
        <taxon>Araneomorphae</taxon>
        <taxon>Entelegynae</taxon>
        <taxon>Araneoidea</taxon>
        <taxon>Araneidae</taxon>
        <taxon>Caerostris</taxon>
    </lineage>
</organism>
<comment type="caution">
    <text evidence="1">The sequence shown here is derived from an EMBL/GenBank/DDBJ whole genome shotgun (WGS) entry which is preliminary data.</text>
</comment>
<name>A0AAV4Y1W7_CAEEX</name>
<gene>
    <name evidence="1" type="ORF">CEXT_151821</name>
</gene>
<sequence length="117" mass="13374">MPEASGCPRNVLPQGSFVHVSLAAYWTRMTCRASSACGGYNVQKRCYNKDSCLLNFLPATLLAPKERVLHFSHSLNQHRLPKKVSRNFFQKWDSKGEAPQGFDHVTFDVIVTYQERR</sequence>